<dbReference type="EMBL" id="LDPH01000010">
    <property type="protein sequence ID" value="KLV26210.1"/>
    <property type="molecule type" value="Genomic_DNA"/>
</dbReference>
<comment type="caution">
    <text evidence="1">The sequence shown here is derived from an EMBL/GenBank/DDBJ whole genome shotgun (WGS) entry which is preliminary data.</text>
</comment>
<organism evidence="1 2">
    <name type="scientific">Niallia circulans</name>
    <name type="common">Bacillus circulans</name>
    <dbReference type="NCBI Taxonomy" id="1397"/>
    <lineage>
        <taxon>Bacteria</taxon>
        <taxon>Bacillati</taxon>
        <taxon>Bacillota</taxon>
        <taxon>Bacilli</taxon>
        <taxon>Bacillales</taxon>
        <taxon>Bacillaceae</taxon>
        <taxon>Niallia</taxon>
    </lineage>
</organism>
<dbReference type="AlphaFoldDB" id="A0A0J1LBB6"/>
<reference evidence="1 2" key="1">
    <citation type="submission" date="2015-05" db="EMBL/GenBank/DDBJ databases">
        <title>Whole genome sequence and identification of bacterial endophytes from Costus igneus.</title>
        <authorList>
            <person name="Lee Y.P."/>
            <person name="Gan H.M."/>
            <person name="Eng W."/>
            <person name="Wheatley M.S."/>
            <person name="Caraballo A."/>
            <person name="Polter S."/>
            <person name="Savka M.A."/>
            <person name="Hudson A.O."/>
        </authorList>
    </citation>
    <scope>NUCLEOTIDE SEQUENCE [LARGE SCALE GENOMIC DNA]</scope>
    <source>
        <strain evidence="1 2">RIT379</strain>
    </source>
</reference>
<keyword evidence="2" id="KW-1185">Reference proteome</keyword>
<dbReference type="Gene3D" id="1.20.5.190">
    <property type="match status" value="1"/>
</dbReference>
<protein>
    <submittedName>
        <fullName evidence="1">Uncharacterized protein</fullName>
    </submittedName>
</protein>
<name>A0A0J1LBB6_NIACI</name>
<evidence type="ECO:0000313" key="2">
    <source>
        <dbReference type="Proteomes" id="UP000036045"/>
    </source>
</evidence>
<accession>A0A0J1LBB6</accession>
<sequence>MEKRMKELESKVSSLVSEVSALKGVVQELKDELNLKVNKSVLKQTITSIAGYITTPRKPLI</sequence>
<gene>
    <name evidence="1" type="ORF">ABW02_12705</name>
</gene>
<dbReference type="Proteomes" id="UP000036045">
    <property type="component" value="Unassembled WGS sequence"/>
</dbReference>
<dbReference type="PATRIC" id="fig|1397.4.peg.649"/>
<evidence type="ECO:0000313" key="1">
    <source>
        <dbReference type="EMBL" id="KLV26210.1"/>
    </source>
</evidence>
<proteinExistence type="predicted"/>